<reference evidence="9" key="1">
    <citation type="submission" date="2018-05" db="EMBL/GenBank/DDBJ databases">
        <title>Azospirillum thermophila sp. nov., a novel isolated from hot spring.</title>
        <authorList>
            <person name="Zhao Z."/>
        </authorList>
    </citation>
    <scope>NUCLEOTIDE SEQUENCE [LARGE SCALE GENOMIC DNA]</scope>
    <source>
        <strain evidence="9">CFH 70021</strain>
    </source>
</reference>
<dbReference type="AlphaFoldDB" id="A0A2S2CUN6"/>
<dbReference type="EMBL" id="CP029354">
    <property type="protein sequence ID" value="AWK88211.1"/>
    <property type="molecule type" value="Genomic_DNA"/>
</dbReference>
<dbReference type="GO" id="GO:0016829">
    <property type="term" value="F:lyase activity"/>
    <property type="evidence" value="ECO:0007669"/>
    <property type="project" value="UniProtKB-KW"/>
</dbReference>
<evidence type="ECO:0000256" key="2">
    <source>
        <dbReference type="ARBA" id="ARBA00023444"/>
    </source>
</evidence>
<dbReference type="InterPro" id="IPR050684">
    <property type="entry name" value="HTH-Siroheme_Decarb"/>
</dbReference>
<dbReference type="Gene3D" id="3.30.70.3460">
    <property type="match status" value="1"/>
</dbReference>
<keyword evidence="9" id="KW-1185">Reference proteome</keyword>
<dbReference type="EC" id="4.1.1.111" evidence="4"/>
<dbReference type="InterPro" id="IPR040523">
    <property type="entry name" value="AsnC_trans_reg2"/>
</dbReference>
<comment type="catalytic activity">
    <reaction evidence="5">
        <text>siroheme + 2 H(+) = 12,18-didecarboxysiroheme + 2 CO2</text>
        <dbReference type="Rhea" id="RHEA:19093"/>
        <dbReference type="ChEBI" id="CHEBI:15378"/>
        <dbReference type="ChEBI" id="CHEBI:16526"/>
        <dbReference type="ChEBI" id="CHEBI:60052"/>
        <dbReference type="ChEBI" id="CHEBI:140497"/>
        <dbReference type="EC" id="4.1.1.111"/>
    </reaction>
</comment>
<dbReference type="Proteomes" id="UP000245629">
    <property type="component" value="Chromosome 3"/>
</dbReference>
<accession>A0A2S2CUN6</accession>
<evidence type="ECO:0000256" key="5">
    <source>
        <dbReference type="ARBA" id="ARBA00048470"/>
    </source>
</evidence>
<comment type="similarity">
    <text evidence="3">Belongs to the Ahb/Nir family.</text>
</comment>
<gene>
    <name evidence="8" type="ORF">DEW08_19050</name>
</gene>
<evidence type="ECO:0000313" key="9">
    <source>
        <dbReference type="Proteomes" id="UP000245629"/>
    </source>
</evidence>
<proteinExistence type="inferred from homology"/>
<evidence type="ECO:0000256" key="1">
    <source>
        <dbReference type="ARBA" id="ARBA00023239"/>
    </source>
</evidence>
<evidence type="ECO:0000313" key="8">
    <source>
        <dbReference type="EMBL" id="AWK88211.1"/>
    </source>
</evidence>
<dbReference type="Pfam" id="PF17805">
    <property type="entry name" value="AsnC_trans_reg2"/>
    <property type="match status" value="1"/>
</dbReference>
<evidence type="ECO:0000256" key="4">
    <source>
        <dbReference type="ARBA" id="ARBA00023471"/>
    </source>
</evidence>
<dbReference type="Pfam" id="PF22451">
    <property type="entry name" value="NirdL-like_HTH"/>
    <property type="match status" value="1"/>
</dbReference>
<protein>
    <recommendedName>
        <fullName evidence="4">siroheme decarboxylase</fullName>
        <ecNumber evidence="4">4.1.1.111</ecNumber>
    </recommendedName>
</protein>
<dbReference type="PANTHER" id="PTHR43413:SF1">
    <property type="entry name" value="SIROHEME DECARBOXYLASE NIRL SUBUNIT"/>
    <property type="match status" value="1"/>
</dbReference>
<dbReference type="InterPro" id="IPR053953">
    <property type="entry name" value="NirdL-like_HTH"/>
</dbReference>
<feature type="domain" description="Siroheme decarboxylase AsnC-like ligand binding" evidence="6">
    <location>
        <begin position="81"/>
        <end position="168"/>
    </location>
</feature>
<organism evidence="8 9">
    <name type="scientific">Azospirillum thermophilum</name>
    <dbReference type="NCBI Taxonomy" id="2202148"/>
    <lineage>
        <taxon>Bacteria</taxon>
        <taxon>Pseudomonadati</taxon>
        <taxon>Pseudomonadota</taxon>
        <taxon>Alphaproteobacteria</taxon>
        <taxon>Rhodospirillales</taxon>
        <taxon>Azospirillaceae</taxon>
        <taxon>Azospirillum</taxon>
    </lineage>
</organism>
<keyword evidence="1" id="KW-0456">Lyase</keyword>
<dbReference type="PANTHER" id="PTHR43413">
    <property type="entry name" value="TRANSCRIPTIONAL REGULATOR, ASNC FAMILY"/>
    <property type="match status" value="1"/>
</dbReference>
<dbReference type="KEGG" id="azz:DEW08_19050"/>
<name>A0A2S2CUN6_9PROT</name>
<evidence type="ECO:0000259" key="7">
    <source>
        <dbReference type="Pfam" id="PF22451"/>
    </source>
</evidence>
<feature type="domain" description="Siroheme decarboxylase NirL-like HTH" evidence="7">
    <location>
        <begin position="26"/>
        <end position="68"/>
    </location>
</feature>
<evidence type="ECO:0000256" key="3">
    <source>
        <dbReference type="ARBA" id="ARBA00023457"/>
    </source>
</evidence>
<comment type="pathway">
    <text evidence="2">Porphyrin-containing compound metabolism.</text>
</comment>
<sequence length="183" mass="19840">MRADGAVADPAAADPAIDDPAVDAGRLLHRLRRGLPLVERPYAAIAGELGIGEQDVLRALAHLIEAGAVGRFGVIVDHQALGYTANAMVVWDVPAERIDEAGRRIAACGGVSLCYRRTPRPPVWPYALYTMIHGRSRDEVAGRVQRIAARCGLEEADRRILFTVRRFKQTAGCYGRTEGGGQR</sequence>
<evidence type="ECO:0000259" key="6">
    <source>
        <dbReference type="Pfam" id="PF17805"/>
    </source>
</evidence>
<dbReference type="OrthoDB" id="9806536at2"/>